<dbReference type="GO" id="GO:0004034">
    <property type="term" value="F:aldose 1-epimerase activity"/>
    <property type="evidence" value="ECO:0007669"/>
    <property type="project" value="UniProtKB-EC"/>
</dbReference>
<evidence type="ECO:0000256" key="1">
    <source>
        <dbReference type="ARBA" id="ARBA00001614"/>
    </source>
</evidence>
<dbReference type="InterPro" id="IPR014718">
    <property type="entry name" value="GH-type_carb-bd"/>
</dbReference>
<dbReference type="PANTHER" id="PTHR10091:SF0">
    <property type="entry name" value="GALACTOSE MUTAROTASE"/>
    <property type="match status" value="1"/>
</dbReference>
<protein>
    <recommendedName>
        <fullName evidence="5 8">Aldose 1-epimerase</fullName>
        <ecNumber evidence="4 8">5.1.3.3</ecNumber>
    </recommendedName>
</protein>
<dbReference type="GO" id="GO:0005737">
    <property type="term" value="C:cytoplasm"/>
    <property type="evidence" value="ECO:0007669"/>
    <property type="project" value="TreeGrafter"/>
</dbReference>
<dbReference type="InterPro" id="IPR011013">
    <property type="entry name" value="Gal_mutarotase_sf_dom"/>
</dbReference>
<dbReference type="SUPFAM" id="SSF74650">
    <property type="entry name" value="Galactose mutarotase-like"/>
    <property type="match status" value="1"/>
</dbReference>
<dbReference type="PIRSF" id="PIRSF005096">
    <property type="entry name" value="GALM"/>
    <property type="match status" value="1"/>
</dbReference>
<keyword evidence="7 8" id="KW-0119">Carbohydrate metabolism</keyword>
<evidence type="ECO:0000256" key="4">
    <source>
        <dbReference type="ARBA" id="ARBA00013185"/>
    </source>
</evidence>
<evidence type="ECO:0000256" key="6">
    <source>
        <dbReference type="ARBA" id="ARBA00023235"/>
    </source>
</evidence>
<comment type="catalytic activity">
    <reaction evidence="1 8">
        <text>alpha-D-glucose = beta-D-glucose</text>
        <dbReference type="Rhea" id="RHEA:10264"/>
        <dbReference type="ChEBI" id="CHEBI:15903"/>
        <dbReference type="ChEBI" id="CHEBI:17925"/>
        <dbReference type="EC" id="5.1.3.3"/>
    </reaction>
</comment>
<dbReference type="EC" id="5.1.3.3" evidence="4 8"/>
<comment type="similarity">
    <text evidence="3 8">Belongs to the aldose epimerase family.</text>
</comment>
<dbReference type="InterPro" id="IPR018052">
    <property type="entry name" value="Ald1_epimerase_CS"/>
</dbReference>
<evidence type="ECO:0000256" key="10">
    <source>
        <dbReference type="PIRSR" id="PIRSR005096-2"/>
    </source>
</evidence>
<evidence type="ECO:0000256" key="9">
    <source>
        <dbReference type="PIRSR" id="PIRSR005096-1"/>
    </source>
</evidence>
<dbReference type="Pfam" id="PF01263">
    <property type="entry name" value="Aldose_epim"/>
    <property type="match status" value="1"/>
</dbReference>
<keyword evidence="6 8" id="KW-0413">Isomerase</keyword>
<comment type="pathway">
    <text evidence="2 8">Carbohydrate metabolism; hexose metabolism.</text>
</comment>
<dbReference type="PANTHER" id="PTHR10091">
    <property type="entry name" value="ALDOSE-1-EPIMERASE"/>
    <property type="match status" value="1"/>
</dbReference>
<dbReference type="OrthoDB" id="9779408at2"/>
<name>A0A396S5N9_9SPHN</name>
<dbReference type="GO" id="GO:0033499">
    <property type="term" value="P:galactose catabolic process via UDP-galactose, Leloir pathway"/>
    <property type="evidence" value="ECO:0007669"/>
    <property type="project" value="TreeGrafter"/>
</dbReference>
<evidence type="ECO:0000313" key="12">
    <source>
        <dbReference type="EMBL" id="RHW18725.1"/>
    </source>
</evidence>
<evidence type="ECO:0000256" key="2">
    <source>
        <dbReference type="ARBA" id="ARBA00005028"/>
    </source>
</evidence>
<proteinExistence type="inferred from homology"/>
<dbReference type="AlphaFoldDB" id="A0A396S5N9"/>
<dbReference type="InterPro" id="IPR015443">
    <property type="entry name" value="Aldose_1-epimerase"/>
</dbReference>
<dbReference type="UniPathway" id="UPA00242"/>
<evidence type="ECO:0000256" key="5">
    <source>
        <dbReference type="ARBA" id="ARBA00014165"/>
    </source>
</evidence>
<evidence type="ECO:0000256" key="8">
    <source>
        <dbReference type="PIRNR" id="PIRNR005096"/>
    </source>
</evidence>
<organism evidence="12 13">
    <name type="scientific">Sphingomonas gilva</name>
    <dbReference type="NCBI Taxonomy" id="2305907"/>
    <lineage>
        <taxon>Bacteria</taxon>
        <taxon>Pseudomonadati</taxon>
        <taxon>Pseudomonadota</taxon>
        <taxon>Alphaproteobacteria</taxon>
        <taxon>Sphingomonadales</taxon>
        <taxon>Sphingomonadaceae</taxon>
        <taxon>Sphingomonas</taxon>
    </lineage>
</organism>
<dbReference type="InterPro" id="IPR008183">
    <property type="entry name" value="Aldose_1/G6P_1-epimerase"/>
</dbReference>
<dbReference type="InterPro" id="IPR047215">
    <property type="entry name" value="Galactose_mutarotase-like"/>
</dbReference>
<feature type="active site" description="Proton acceptor" evidence="9">
    <location>
        <position position="317"/>
    </location>
</feature>
<dbReference type="RefSeq" id="WP_118862232.1">
    <property type="nucleotide sequence ID" value="NZ_QWLV01000001.1"/>
</dbReference>
<feature type="binding site" evidence="10">
    <location>
        <position position="257"/>
    </location>
    <ligand>
        <name>beta-D-galactose</name>
        <dbReference type="ChEBI" id="CHEBI:27667"/>
    </ligand>
</feature>
<gene>
    <name evidence="12" type="ORF">D1610_00725</name>
</gene>
<sequence length="364" mass="38429">MSEGASPPGIESTAFGALPDGRAVRRHRLTNARGMVVDLIDHGAAIARIAVPDGNGQLADVVVAPADLGGFVRSKRRFGAIVGRYAGRLRGAALVDGKRYPLATNASGVTLHGGDPGFDRALWSARPFEAADAAGVIFTHVSPDGDQGFPGRLTVTARYALARNADVLTLDITAASDRPTVANVTNHVYFNLAGRGTIACHRLRVDAARRLEIDGRKLPTGRLLPTDGGPFDFAGGRVLADTLGSSHPAIAAAGGIDEMLEMRPGGAAQLDDRHSGRTLTLTTDQPGLQVYTGNAFDGTDRDRRGDAIARHAGIALEPGHFPDSPWIAHFPSTRVEPGRPLRWRTRWAFGAEPQARPADGCRAA</sequence>
<dbReference type="Proteomes" id="UP000266693">
    <property type="component" value="Unassembled WGS sequence"/>
</dbReference>
<evidence type="ECO:0000313" key="13">
    <source>
        <dbReference type="Proteomes" id="UP000266693"/>
    </source>
</evidence>
<dbReference type="CDD" id="cd09019">
    <property type="entry name" value="galactose_mutarotase_like"/>
    <property type="match status" value="1"/>
</dbReference>
<dbReference type="PROSITE" id="PS00545">
    <property type="entry name" value="ALDOSE_1_EPIMERASE"/>
    <property type="match status" value="1"/>
</dbReference>
<evidence type="ECO:0000256" key="3">
    <source>
        <dbReference type="ARBA" id="ARBA00006206"/>
    </source>
</evidence>
<dbReference type="GO" id="GO:0006006">
    <property type="term" value="P:glucose metabolic process"/>
    <property type="evidence" value="ECO:0007669"/>
    <property type="project" value="TreeGrafter"/>
</dbReference>
<comment type="caution">
    <text evidence="12">The sequence shown here is derived from an EMBL/GenBank/DDBJ whole genome shotgun (WGS) entry which is preliminary data.</text>
</comment>
<reference evidence="12 13" key="1">
    <citation type="submission" date="2018-08" db="EMBL/GenBank/DDBJ databases">
        <title>The multiple taxonomic identification of Sphingomonas gilva.</title>
        <authorList>
            <person name="Zhu D."/>
            <person name="Zheng S."/>
        </authorList>
    </citation>
    <scope>NUCLEOTIDE SEQUENCE [LARGE SCALE GENOMIC DNA]</scope>
    <source>
        <strain evidence="12 13">ZDH117</strain>
    </source>
</reference>
<dbReference type="EMBL" id="QWLV01000001">
    <property type="protein sequence ID" value="RHW18725.1"/>
    <property type="molecule type" value="Genomic_DNA"/>
</dbReference>
<feature type="active site" description="Proton donor" evidence="9">
    <location>
        <position position="187"/>
    </location>
</feature>
<feature type="binding site" evidence="11">
    <location>
        <begin position="187"/>
        <end position="189"/>
    </location>
    <ligand>
        <name>beta-D-galactose</name>
        <dbReference type="ChEBI" id="CHEBI:27667"/>
    </ligand>
</feature>
<keyword evidence="13" id="KW-1185">Reference proteome</keyword>
<dbReference type="GO" id="GO:0030246">
    <property type="term" value="F:carbohydrate binding"/>
    <property type="evidence" value="ECO:0007669"/>
    <property type="project" value="InterPro"/>
</dbReference>
<evidence type="ECO:0000256" key="11">
    <source>
        <dbReference type="PIRSR" id="PIRSR005096-3"/>
    </source>
</evidence>
<evidence type="ECO:0000256" key="7">
    <source>
        <dbReference type="ARBA" id="ARBA00023277"/>
    </source>
</evidence>
<dbReference type="Gene3D" id="2.70.98.10">
    <property type="match status" value="1"/>
</dbReference>
<accession>A0A396S5N9</accession>